<protein>
    <recommendedName>
        <fullName evidence="5">Acid shock protein</fullName>
    </recommendedName>
</protein>
<evidence type="ECO:0000313" key="3">
    <source>
        <dbReference type="EMBL" id="PHI29997.1"/>
    </source>
</evidence>
<keyword evidence="4" id="KW-1185">Reference proteome</keyword>
<dbReference type="EMBL" id="PDDX01000001">
    <property type="protein sequence ID" value="PHI29997.1"/>
    <property type="molecule type" value="Genomic_DNA"/>
</dbReference>
<evidence type="ECO:0000256" key="1">
    <source>
        <dbReference type="SAM" id="MobiDB-lite"/>
    </source>
</evidence>
<dbReference type="RefSeq" id="WP_036016901.1">
    <property type="nucleotide sequence ID" value="NZ_PDDX01000001.1"/>
</dbReference>
<feature type="region of interest" description="Disordered" evidence="1">
    <location>
        <begin position="22"/>
        <end position="70"/>
    </location>
</feature>
<accession>A0A2C6DLB2</accession>
<name>A0A2C6DLB2_9GAMM</name>
<dbReference type="AlphaFoldDB" id="A0A2C6DLB2"/>
<evidence type="ECO:0000256" key="2">
    <source>
        <dbReference type="SAM" id="SignalP"/>
    </source>
</evidence>
<comment type="caution">
    <text evidence="3">The sequence shown here is derived from an EMBL/GenBank/DDBJ whole genome shotgun (WGS) entry which is preliminary data.</text>
</comment>
<organism evidence="3 4">
    <name type="scientific">Budvicia aquatica</name>
    <dbReference type="NCBI Taxonomy" id="82979"/>
    <lineage>
        <taxon>Bacteria</taxon>
        <taxon>Pseudomonadati</taxon>
        <taxon>Pseudomonadota</taxon>
        <taxon>Gammaproteobacteria</taxon>
        <taxon>Enterobacterales</taxon>
        <taxon>Budviciaceae</taxon>
        <taxon>Budvicia</taxon>
    </lineage>
</organism>
<feature type="compositionally biased region" description="Polar residues" evidence="1">
    <location>
        <begin position="24"/>
        <end position="39"/>
    </location>
</feature>
<keyword evidence="2" id="KW-0732">Signal</keyword>
<dbReference type="OrthoDB" id="6638199at2"/>
<proteinExistence type="predicted"/>
<feature type="signal peptide" evidence="2">
    <location>
        <begin position="1"/>
        <end position="21"/>
    </location>
</feature>
<evidence type="ECO:0000313" key="4">
    <source>
        <dbReference type="Proteomes" id="UP000224974"/>
    </source>
</evidence>
<evidence type="ECO:0008006" key="5">
    <source>
        <dbReference type="Google" id="ProtNLM"/>
    </source>
</evidence>
<feature type="chain" id="PRO_5012112462" description="Acid shock protein" evidence="2">
    <location>
        <begin position="22"/>
        <end position="70"/>
    </location>
</feature>
<gene>
    <name evidence="3" type="ORF">CRN84_11930</name>
</gene>
<reference evidence="4" key="1">
    <citation type="submission" date="2017-09" db="EMBL/GenBank/DDBJ databases">
        <title>FDA dAtabase for Regulatory Grade micrObial Sequences (FDA-ARGOS): Supporting development and validation of Infectious Disease Dx tests.</title>
        <authorList>
            <person name="Minogue T."/>
            <person name="Wolcott M."/>
            <person name="Wasieloski L."/>
            <person name="Aguilar W."/>
            <person name="Moore D."/>
            <person name="Tallon L."/>
            <person name="Sadzewicz L."/>
            <person name="Ott S."/>
            <person name="Zhao X."/>
            <person name="Nagaraj S."/>
            <person name="Vavikolanu K."/>
            <person name="Aluvathingal J."/>
            <person name="Nadendla S."/>
            <person name="Sichtig H."/>
        </authorList>
    </citation>
    <scope>NUCLEOTIDE SEQUENCE [LARGE SCALE GENOMIC DNA]</scope>
    <source>
        <strain evidence="4">FDAARGOS_387</strain>
    </source>
</reference>
<dbReference type="Proteomes" id="UP000224974">
    <property type="component" value="Unassembled WGS sequence"/>
</dbReference>
<sequence>MKRLLSLAVATMFVLSGSAFAAETATQPAKATTEQSSATPHKASEQTKQHKKHSKAKKEVKDAASQPAAK</sequence>